<dbReference type="InterPro" id="IPR013766">
    <property type="entry name" value="Thioredoxin_domain"/>
</dbReference>
<evidence type="ECO:0000256" key="4">
    <source>
        <dbReference type="ARBA" id="ARBA00023284"/>
    </source>
</evidence>
<dbReference type="PROSITE" id="PS51352">
    <property type="entry name" value="THIOREDOXIN_2"/>
    <property type="match status" value="1"/>
</dbReference>
<proteinExistence type="predicted"/>
<dbReference type="PANTHER" id="PTHR45663:SF11">
    <property type="entry name" value="GEO12009P1"/>
    <property type="match status" value="1"/>
</dbReference>
<dbReference type="PROSITE" id="PS00194">
    <property type="entry name" value="THIOREDOXIN_1"/>
    <property type="match status" value="1"/>
</dbReference>
<dbReference type="SUPFAM" id="SSF52833">
    <property type="entry name" value="Thioredoxin-like"/>
    <property type="match status" value="1"/>
</dbReference>
<feature type="domain" description="Thioredoxin" evidence="5">
    <location>
        <begin position="1"/>
        <end position="110"/>
    </location>
</feature>
<evidence type="ECO:0000259" key="5">
    <source>
        <dbReference type="PROSITE" id="PS51352"/>
    </source>
</evidence>
<dbReference type="EMBL" id="UINC01000946">
    <property type="protein sequence ID" value="SUZ64936.1"/>
    <property type="molecule type" value="Genomic_DNA"/>
</dbReference>
<dbReference type="InterPro" id="IPR036249">
    <property type="entry name" value="Thioredoxin-like_sf"/>
</dbReference>
<evidence type="ECO:0000256" key="3">
    <source>
        <dbReference type="ARBA" id="ARBA00023157"/>
    </source>
</evidence>
<protein>
    <recommendedName>
        <fullName evidence="5">Thioredoxin domain-containing protein</fullName>
    </recommendedName>
</protein>
<dbReference type="PRINTS" id="PR00421">
    <property type="entry name" value="THIOREDOXIN"/>
</dbReference>
<dbReference type="Pfam" id="PF00085">
    <property type="entry name" value="Thioredoxin"/>
    <property type="match status" value="1"/>
</dbReference>
<reference evidence="6" key="1">
    <citation type="submission" date="2018-05" db="EMBL/GenBank/DDBJ databases">
        <authorList>
            <person name="Lanie J.A."/>
            <person name="Ng W.-L."/>
            <person name="Kazmierczak K.M."/>
            <person name="Andrzejewski T.M."/>
            <person name="Davidsen T.M."/>
            <person name="Wayne K.J."/>
            <person name="Tettelin H."/>
            <person name="Glass J.I."/>
            <person name="Rusch D."/>
            <person name="Podicherti R."/>
            <person name="Tsui H.-C.T."/>
            <person name="Winkler M.E."/>
        </authorList>
    </citation>
    <scope>NUCLEOTIDE SEQUENCE</scope>
</reference>
<evidence type="ECO:0000256" key="2">
    <source>
        <dbReference type="ARBA" id="ARBA00022982"/>
    </source>
</evidence>
<dbReference type="InterPro" id="IPR005746">
    <property type="entry name" value="Thioredoxin"/>
</dbReference>
<dbReference type="PANTHER" id="PTHR45663">
    <property type="entry name" value="GEO12009P1"/>
    <property type="match status" value="1"/>
</dbReference>
<dbReference type="GO" id="GO:0045454">
    <property type="term" value="P:cell redox homeostasis"/>
    <property type="evidence" value="ECO:0007669"/>
    <property type="project" value="TreeGrafter"/>
</dbReference>
<evidence type="ECO:0000313" key="6">
    <source>
        <dbReference type="EMBL" id="SUZ64936.1"/>
    </source>
</evidence>
<gene>
    <name evidence="6" type="ORF">METZ01_LOCUS17790</name>
</gene>
<keyword evidence="1" id="KW-0813">Transport</keyword>
<accession>A0A381PD63</accession>
<keyword evidence="4" id="KW-0676">Redox-active center</keyword>
<dbReference type="InterPro" id="IPR017937">
    <property type="entry name" value="Thioredoxin_CS"/>
</dbReference>
<keyword evidence="3" id="KW-1015">Disulfide bond</keyword>
<dbReference type="CDD" id="cd02947">
    <property type="entry name" value="TRX_family"/>
    <property type="match status" value="1"/>
</dbReference>
<dbReference type="FunFam" id="3.40.30.10:FF:000001">
    <property type="entry name" value="Thioredoxin"/>
    <property type="match status" value="1"/>
</dbReference>
<sequence>MEMAEPFEVNDETWQELVLNSDTPVMVDFWAEWCGPCKMIAPSVHDMAVDYDGQMKVAKLDVDNSPNTAMQYGVRSIPALIFFRDGQPVDQIIGAVPKGALKKKVDSVLGS</sequence>
<name>A0A381PD63_9ZZZZ</name>
<dbReference type="NCBIfam" id="TIGR01068">
    <property type="entry name" value="thioredoxin"/>
    <property type="match status" value="1"/>
</dbReference>
<dbReference type="GO" id="GO:0005829">
    <property type="term" value="C:cytosol"/>
    <property type="evidence" value="ECO:0007669"/>
    <property type="project" value="TreeGrafter"/>
</dbReference>
<evidence type="ECO:0000256" key="1">
    <source>
        <dbReference type="ARBA" id="ARBA00022448"/>
    </source>
</evidence>
<dbReference type="PIRSF" id="PIRSF000077">
    <property type="entry name" value="Thioredoxin"/>
    <property type="match status" value="1"/>
</dbReference>
<dbReference type="GO" id="GO:0015035">
    <property type="term" value="F:protein-disulfide reductase activity"/>
    <property type="evidence" value="ECO:0007669"/>
    <property type="project" value="InterPro"/>
</dbReference>
<keyword evidence="2" id="KW-0249">Electron transport</keyword>
<dbReference type="Gene3D" id="3.40.30.10">
    <property type="entry name" value="Glutaredoxin"/>
    <property type="match status" value="1"/>
</dbReference>
<dbReference type="AlphaFoldDB" id="A0A381PD63"/>
<organism evidence="6">
    <name type="scientific">marine metagenome</name>
    <dbReference type="NCBI Taxonomy" id="408172"/>
    <lineage>
        <taxon>unclassified sequences</taxon>
        <taxon>metagenomes</taxon>
        <taxon>ecological metagenomes</taxon>
    </lineage>
</organism>